<dbReference type="EMBL" id="BJLY01000009">
    <property type="protein sequence ID" value="GEB05105.1"/>
    <property type="molecule type" value="Genomic_DNA"/>
</dbReference>
<name>A0A4Y3M9A5_9PROT</name>
<keyword evidence="2" id="KW-1185">Reference proteome</keyword>
<organism evidence="1 2">
    <name type="scientific">Gluconobacter roseus NBRC 3990</name>
    <dbReference type="NCBI Taxonomy" id="1307950"/>
    <lineage>
        <taxon>Bacteria</taxon>
        <taxon>Pseudomonadati</taxon>
        <taxon>Pseudomonadota</taxon>
        <taxon>Alphaproteobacteria</taxon>
        <taxon>Acetobacterales</taxon>
        <taxon>Acetobacteraceae</taxon>
        <taxon>Gluconobacter</taxon>
    </lineage>
</organism>
<evidence type="ECO:0000313" key="2">
    <source>
        <dbReference type="Proteomes" id="UP000320772"/>
    </source>
</evidence>
<dbReference type="STRING" id="586239.AD943_00125"/>
<accession>A0A4Y3M9A5</accession>
<dbReference type="AlphaFoldDB" id="A0A4Y3M9A5"/>
<reference evidence="1 2" key="1">
    <citation type="submission" date="2019-06" db="EMBL/GenBank/DDBJ databases">
        <title>Whole genome shotgun sequence of Gluconobacter roseus NBRC 3990.</title>
        <authorList>
            <person name="Hosoyama A."/>
            <person name="Uohara A."/>
            <person name="Ohji S."/>
            <person name="Ichikawa N."/>
        </authorList>
    </citation>
    <scope>NUCLEOTIDE SEQUENCE [LARGE SCALE GENOMIC DNA]</scope>
    <source>
        <strain evidence="1 2">NBRC 3990</strain>
    </source>
</reference>
<evidence type="ECO:0000313" key="1">
    <source>
        <dbReference type="EMBL" id="GEB05105.1"/>
    </source>
</evidence>
<gene>
    <name evidence="1" type="ORF">GRO01_26810</name>
</gene>
<dbReference type="Proteomes" id="UP000320772">
    <property type="component" value="Unassembled WGS sequence"/>
</dbReference>
<comment type="caution">
    <text evidence="1">The sequence shown here is derived from an EMBL/GenBank/DDBJ whole genome shotgun (WGS) entry which is preliminary data.</text>
</comment>
<sequence length="71" mass="6988">MATDTVIQESAALGEELLPVLGGFIIQKLDPNCDTAGAKSALAGLAGNLAALVTALETKTTTATTETAAAA</sequence>
<dbReference type="RefSeq" id="WP_062506863.1">
    <property type="nucleotide sequence ID" value="NZ_BAQZ01000022.1"/>
</dbReference>
<proteinExistence type="predicted"/>
<protein>
    <submittedName>
        <fullName evidence="1">Uncharacterized protein</fullName>
    </submittedName>
</protein>